<proteinExistence type="predicted"/>
<evidence type="ECO:0000313" key="3">
    <source>
        <dbReference type="Proteomes" id="UP000824102"/>
    </source>
</evidence>
<reference evidence="2" key="1">
    <citation type="journal article" date="2021" name="PeerJ">
        <title>Extensive microbial diversity within the chicken gut microbiome revealed by metagenomics and culture.</title>
        <authorList>
            <person name="Gilroy R."/>
            <person name="Ravi A."/>
            <person name="Getino M."/>
            <person name="Pursley I."/>
            <person name="Horton D.L."/>
            <person name="Alikhan N.F."/>
            <person name="Baker D."/>
            <person name="Gharbi K."/>
            <person name="Hall N."/>
            <person name="Watson M."/>
            <person name="Adriaenssens E.M."/>
            <person name="Foster-Nyarko E."/>
            <person name="Jarju S."/>
            <person name="Secka A."/>
            <person name="Antonio M."/>
            <person name="Oren A."/>
            <person name="Chaudhuri R.R."/>
            <person name="La Ragione R."/>
            <person name="Hildebrand F."/>
            <person name="Pallen M.J."/>
        </authorList>
    </citation>
    <scope>NUCLEOTIDE SEQUENCE</scope>
    <source>
        <strain evidence="2">ChiW7-2402</strain>
    </source>
</reference>
<dbReference type="AlphaFoldDB" id="A0A9D2G3T2"/>
<evidence type="ECO:0000256" key="1">
    <source>
        <dbReference type="ARBA" id="ARBA00004196"/>
    </source>
</evidence>
<dbReference type="NCBIfam" id="TIGR02543">
    <property type="entry name" value="List_Bact_rpt"/>
    <property type="match status" value="1"/>
</dbReference>
<reference evidence="2" key="2">
    <citation type="submission" date="2021-04" db="EMBL/GenBank/DDBJ databases">
        <authorList>
            <person name="Gilroy R."/>
        </authorList>
    </citation>
    <scope>NUCLEOTIDE SEQUENCE</scope>
    <source>
        <strain evidence="2">ChiW7-2402</strain>
    </source>
</reference>
<comment type="caution">
    <text evidence="2">The sequence shown here is derived from an EMBL/GenBank/DDBJ whole genome shotgun (WGS) entry which is preliminary data.</text>
</comment>
<dbReference type="EMBL" id="DXBB01000050">
    <property type="protein sequence ID" value="HIZ72539.1"/>
    <property type="molecule type" value="Genomic_DNA"/>
</dbReference>
<comment type="subcellular location">
    <subcellularLocation>
        <location evidence="1">Cell envelope</location>
    </subcellularLocation>
</comment>
<dbReference type="GO" id="GO:0030313">
    <property type="term" value="C:cell envelope"/>
    <property type="evidence" value="ECO:0007669"/>
    <property type="project" value="UniProtKB-SubCell"/>
</dbReference>
<protein>
    <submittedName>
        <fullName evidence="2">InlB B-repeat-containing protein</fullName>
    </submittedName>
</protein>
<organism evidence="2 3">
    <name type="scientific">Candidatus Gallimonas intestinavium</name>
    <dbReference type="NCBI Taxonomy" id="2838603"/>
    <lineage>
        <taxon>Bacteria</taxon>
        <taxon>Bacillati</taxon>
        <taxon>Bacillota</taxon>
        <taxon>Clostridia</taxon>
        <taxon>Candidatus Gallimonas</taxon>
    </lineage>
</organism>
<evidence type="ECO:0000313" key="2">
    <source>
        <dbReference type="EMBL" id="HIZ72539.1"/>
    </source>
</evidence>
<dbReference type="InterPro" id="IPR013378">
    <property type="entry name" value="InlB-like_B-rpt"/>
</dbReference>
<dbReference type="Pfam" id="PF09479">
    <property type="entry name" value="Flg_new"/>
    <property type="match status" value="2"/>
</dbReference>
<accession>A0A9D2G3T2</accession>
<dbReference type="InterPro" id="IPR042229">
    <property type="entry name" value="Listeria/Bacterioides_rpt_sf"/>
</dbReference>
<dbReference type="Gene3D" id="2.60.40.4270">
    <property type="entry name" value="Listeria-Bacteroides repeat domain"/>
    <property type="match status" value="2"/>
</dbReference>
<name>A0A9D2G3T2_9FIRM</name>
<dbReference type="Proteomes" id="UP000824102">
    <property type="component" value="Unassembled WGS sequence"/>
</dbReference>
<gene>
    <name evidence="2" type="ORF">H9964_03035</name>
</gene>
<sequence length="1031" mass="108930">MRVLRKMFEAVTASLFAVGLVLFLTLFCAAACTSRVTVRFETFGGTAIGAITSEAGEEIDPPDPPEKEGWVFLGWYLDRACEGEAVELPTVMPSSSVTYYAKFAQYPAITLDAEGGSTKTERVYAEEGTPLLEALEGVTAEKEGLIFGTWLLDGRALTANDRMPEDGVTVTARYKAEYTVEVRKQNARGDGYDVERTVLSDWEGAEVFPKAPSPEHFLLDASLSSTEPLTLKAGENTFVFTYSREPLSLRFEANVPLGAAAGGSMQEMSALYEGISSLPDCGFTAEGYAFLGWAEQPSATAFFEAGGDYSLGEEDVTLYAVWAKAYRDAHREGGTLLVAYNTEEDGSSLALVREPDRVEGRYDAVRNALTLGGESGRLEHGHYLLDDSGTYTGYDLAANSVNTSYGVLTLDFAAGRAVFSRGGSEQSGSYVYLFDEATGEYCGHYEFYAGATRFAFAVDKEKGVFVTEGEEGGEYRLYDCAEDRFTGEVLTLDGFGHASLAGGGREAVRYCGAGGQDEWTVSLSDGGELKVLLGTREQSVGGIVFDSEPVCLVYRPAFAGTFSSSLGTLVLDGYGRSAVYTVAGGSTEGTFAAAGRLVTLFAGEETLRFVLDGSTFSPAGEGAGYFEGEKGLLFLDGAGNASLTFGERTVTGVCTPLSSGDYTFDGEESFRFRTEGSRYTVFDERIFGVFETLGGGLSLDGYGGGTYLSVTEGSHEVTVTLLGDVFEVSSEAFPTLTGTLTFTVDRTTGTIGEVAAAEAGRYALVGTDAAAVIRLDGSGGAELYDAEGNVLASGSYTYDAFTQRGTFALGIEGDFALSYFRFRLRTGAECILFGSSPSGSYFGENASLVLDGYGGGTLTRGSESVYGEIEGEGDSLRLCTEDTVYLLTLSGNALLSAEAFTRYEGAEGALFVGSGTAFTEGGSPRPFTAAGSGEYLFGSGASAERVLLEGGKWYVYREALAGTVSAAGGTLTLDGYGRGSYSTPAGTVRCEVVLAKGRYLELDAGGNTLCIALDGRGGFAVGSVSSIFRTL</sequence>